<organism evidence="3 4">
    <name type="scientific">Streptomyces umbrinus</name>
    <dbReference type="NCBI Taxonomy" id="67370"/>
    <lineage>
        <taxon>Bacteria</taxon>
        <taxon>Bacillati</taxon>
        <taxon>Actinomycetota</taxon>
        <taxon>Actinomycetes</taxon>
        <taxon>Kitasatosporales</taxon>
        <taxon>Streptomycetaceae</taxon>
        <taxon>Streptomyces</taxon>
        <taxon>Streptomyces phaeochromogenes group</taxon>
    </lineage>
</organism>
<keyword evidence="4" id="KW-1185">Reference proteome</keyword>
<evidence type="ECO:0000313" key="3">
    <source>
        <dbReference type="EMBL" id="MDQ1031637.1"/>
    </source>
</evidence>
<feature type="domain" description="Transposase IS4-like" evidence="1">
    <location>
        <begin position="137"/>
        <end position="310"/>
    </location>
</feature>
<comment type="caution">
    <text evidence="3">The sequence shown here is derived from an EMBL/GenBank/DDBJ whole genome shotgun (WGS) entry which is preliminary data.</text>
</comment>
<evidence type="ECO:0000259" key="2">
    <source>
        <dbReference type="Pfam" id="PF13006"/>
    </source>
</evidence>
<evidence type="ECO:0008006" key="5">
    <source>
        <dbReference type="Google" id="ProtNLM"/>
    </source>
</evidence>
<dbReference type="InterPro" id="IPR012337">
    <property type="entry name" value="RNaseH-like_sf"/>
</dbReference>
<dbReference type="EMBL" id="JAUSZI010000002">
    <property type="protein sequence ID" value="MDQ1031637.1"/>
    <property type="molecule type" value="Genomic_DNA"/>
</dbReference>
<name>A0ABU0T748_9ACTN</name>
<dbReference type="SUPFAM" id="SSF53098">
    <property type="entry name" value="Ribonuclease H-like"/>
    <property type="match status" value="1"/>
</dbReference>
<dbReference type="InterPro" id="IPR024473">
    <property type="entry name" value="Transposases_IS4_N"/>
</dbReference>
<dbReference type="InterPro" id="IPR002559">
    <property type="entry name" value="Transposase_11"/>
</dbReference>
<dbReference type="PANTHER" id="PTHR37529:SF1">
    <property type="entry name" value="TRANSPOSASE INSG FOR INSERTION SEQUENCE ELEMENT IS4-RELATED"/>
    <property type="match status" value="1"/>
</dbReference>
<evidence type="ECO:0000313" key="4">
    <source>
        <dbReference type="Proteomes" id="UP001230328"/>
    </source>
</evidence>
<dbReference type="PANTHER" id="PTHR37529">
    <property type="entry name" value="TRANSPOSASE INSG FOR INSERTION SEQUENCE ELEMENT IS4-RELATED"/>
    <property type="match status" value="1"/>
</dbReference>
<accession>A0ABU0T748</accession>
<dbReference type="Pfam" id="PF13006">
    <property type="entry name" value="Nterm_IS4"/>
    <property type="match status" value="1"/>
</dbReference>
<evidence type="ECO:0000259" key="1">
    <source>
        <dbReference type="Pfam" id="PF01609"/>
    </source>
</evidence>
<feature type="domain" description="Transposase IS4 N-terminal" evidence="2">
    <location>
        <begin position="19"/>
        <end position="117"/>
    </location>
</feature>
<gene>
    <name evidence="3" type="ORF">QF035_009219</name>
</gene>
<protein>
    <recommendedName>
        <fullName evidence="5">IS4 family transposase</fullName>
    </recommendedName>
</protein>
<proteinExistence type="predicted"/>
<reference evidence="3 4" key="1">
    <citation type="submission" date="2023-07" db="EMBL/GenBank/DDBJ databases">
        <title>Comparative genomics of wheat-associated soil bacteria to identify genetic determinants of phenazine resistance.</title>
        <authorList>
            <person name="Mouncey N."/>
        </authorList>
    </citation>
    <scope>NUCLEOTIDE SEQUENCE [LARGE SCALE GENOMIC DNA]</scope>
    <source>
        <strain evidence="3 4">V2I4</strain>
    </source>
</reference>
<dbReference type="Pfam" id="PF01609">
    <property type="entry name" value="DDE_Tnp_1"/>
    <property type="match status" value="1"/>
</dbReference>
<dbReference type="Proteomes" id="UP001230328">
    <property type="component" value="Unassembled WGS sequence"/>
</dbReference>
<sequence length="357" mass="39292">MPRPGQLRAAASDGLSDRIALALLMRTFPPEAVDRVIAECGRTERRNRLLPARTVVYFILAMCLFAQHSYEQVARMLAEATTWVTRQDGCPPPVPTSAAISRARVRLGPEPLAALFAQATRARRAERERCARYLWWRVIAVDATAVGVPDTPENRARYSYPSITEAESTALPQAHLTALAECGSHAITRAALGKPSAETGHVLTHDLLATLTRGDLLLADCGLAALELLPTIRAAGADVLWRAGPWPVLPEHTVLPDGSYLCDLRCGPALPRTEVRVIDDPPHRLITTLVDHEAHPTPVLKALYRQRWGIRASLEAVGMLRRDTPPVLRSRWPGGVEQELWGHLLVHHTIRSLLHPA</sequence>